<reference evidence="2 3" key="1">
    <citation type="submission" date="2023-11" db="EMBL/GenBank/DDBJ databases">
        <title>Dfirmibasis_genome.</title>
        <authorList>
            <person name="Edelbroek B."/>
            <person name="Kjellin J."/>
            <person name="Jerlstrom-Hultqvist J."/>
            <person name="Soderbom F."/>
        </authorList>
    </citation>
    <scope>NUCLEOTIDE SEQUENCE [LARGE SCALE GENOMIC DNA]</scope>
    <source>
        <strain evidence="2 3">TNS-C-14</strain>
    </source>
</reference>
<feature type="region of interest" description="Disordered" evidence="1">
    <location>
        <begin position="233"/>
        <end position="252"/>
    </location>
</feature>
<dbReference type="Proteomes" id="UP001344447">
    <property type="component" value="Unassembled WGS sequence"/>
</dbReference>
<keyword evidence="3" id="KW-1185">Reference proteome</keyword>
<gene>
    <name evidence="2" type="ORF">RB653_009649</name>
</gene>
<sequence length="1036" mass="119242">MSGISFIRNLHIRIKNGVSTPPVGYAAMLRFGAAHIPARKPGKIVSVDSPILKYAQDFADSHRDIGYLSDNRLSQDAYNYAGLKLSYLKKGLNEQQADIQAKRDVVKNLEIRSMELDLIQNQALKIGIPSFQPKTHLEHIETLSKKISDRKNEYTYIEKRENLEAALAIKFQYGDMKPLPFSQVSMFSPIEYFVFVKEHPEYQNVLFQPICQDEEKVVPDELKSENNKHINIEDKEMDEDRLDDLDEDSDSRGAASGFKISDYAMSSKNRYFVNFSKGTQSYNNLISDIESIEFNSEDELKGEEDEQLGSGVTTNFNETDDILDEYENSLDETKLKRDDICIELVDLKTLPDRIERNQLIEDKLKKNFYSKESLSQSKINIDQGRFIYQESGFPSAADIPLDKYARLPTVSSIKTLRHFLSIGGLSQELLEYLERQDGGRVDSEDQEVVQKDSINEIYSAESNIRKNYLLSDLSHIETLKNLKRYNDIPVNDRLNSTETDLKETYVNTVLNVTDKLYTTPIDEQRLLKKKFGNEFIFEETNIDQPNQPIDPLKQLEGGIETTPPLRGPIIEEDGLIDLRNTNIFSHQNLYESYVTNNYINKLEAQSNDQQSLEGLISTKEQSEEEEEKVDFQSLLSTEALNIASGKSTIDPLYLLNANNNRSTLLYQNSRNQQQQQPWFNDANEIDREDDDVPSSPISFDRFFENYILPNDIEQYSKHYAPRIIKCEDRIKSKLNQELLLKQHQHNQDSIIKDRNLIIDGPTYERLSLLKLKFDNSDDPKEKSSIKFEVIKALEEKSNQTLADRENSHNALYPEYYGSTEKVIKEKKISEELIRDVIDSGVASHQYNAATNSDKEDKVDFRSLTLDAETEHKFAKEIKEFRDKDSKGLITDHDSFEFTNYINYLKEASTTSPVIQAIKSSIHMKSNNNEMIDQFNTQYLEQDIGTGEDVNQLSKEALTFKQLEEMFPLESDRESALNTLLFQNTYQQKIQKLEDDFINAASNDTTFIPQSKVLSQTLADAQVEFTKENTSPKKQTF</sequence>
<proteinExistence type="predicted"/>
<comment type="caution">
    <text evidence="2">The sequence shown here is derived from an EMBL/GenBank/DDBJ whole genome shotgun (WGS) entry which is preliminary data.</text>
</comment>
<evidence type="ECO:0000256" key="1">
    <source>
        <dbReference type="SAM" id="MobiDB-lite"/>
    </source>
</evidence>
<evidence type="ECO:0000313" key="3">
    <source>
        <dbReference type="Proteomes" id="UP001344447"/>
    </source>
</evidence>
<organism evidence="2 3">
    <name type="scientific">Dictyostelium firmibasis</name>
    <dbReference type="NCBI Taxonomy" id="79012"/>
    <lineage>
        <taxon>Eukaryota</taxon>
        <taxon>Amoebozoa</taxon>
        <taxon>Evosea</taxon>
        <taxon>Eumycetozoa</taxon>
        <taxon>Dictyostelia</taxon>
        <taxon>Dictyosteliales</taxon>
        <taxon>Dictyosteliaceae</taxon>
        <taxon>Dictyostelium</taxon>
    </lineage>
</organism>
<feature type="compositionally biased region" description="Acidic residues" evidence="1">
    <location>
        <begin position="235"/>
        <end position="249"/>
    </location>
</feature>
<evidence type="ECO:0000313" key="2">
    <source>
        <dbReference type="EMBL" id="KAK5579960.1"/>
    </source>
</evidence>
<dbReference type="AlphaFoldDB" id="A0AAN7U6G3"/>
<dbReference type="EMBL" id="JAVFKY010000003">
    <property type="protein sequence ID" value="KAK5579960.1"/>
    <property type="molecule type" value="Genomic_DNA"/>
</dbReference>
<name>A0AAN7U6G3_9MYCE</name>
<accession>A0AAN7U6G3</accession>
<protein>
    <submittedName>
        <fullName evidence="2">Uncharacterized protein</fullName>
    </submittedName>
</protein>